<sequence>MTTTPFSPALDWVRRHVETGRLPVAVVGIASADEVLALEAFGTDAGRTAHVDDRFALYSVTKPLSALTAMRQVERGLLTTDTPLGRAVPGAPAAHATLQNLLSHTSGISDVVLGEPQSLRAALERAPLEFVTGTARRYNNLAWEGVAALVEHASGRSFHEEFAAMAADGGATTLDFDDADAHRVHDAELADHDHPALMTLRHPAAGAVGSVGDLLAIGRSLLRGDGAVVAPATLTAMRRPRTEGLYVIDANPVKVHEHFGLGFNLPRRPGLIDHSVFGHEGWTSTQFWISPDAGLVLALGTNRINSWRPEVGIDFDELFNAVFAGAR</sequence>
<dbReference type="Proteomes" id="UP001164706">
    <property type="component" value="Chromosome"/>
</dbReference>
<evidence type="ECO:0000313" key="2">
    <source>
        <dbReference type="EMBL" id="WAB82442.1"/>
    </source>
</evidence>
<keyword evidence="2" id="KW-0378">Hydrolase</keyword>
<dbReference type="AlphaFoldDB" id="A0A9E8MNZ7"/>
<dbReference type="KEGG" id="mdb:OVN18_05430"/>
<dbReference type="RefSeq" id="WP_267782485.1">
    <property type="nucleotide sequence ID" value="NZ_CP113089.1"/>
</dbReference>
<name>A0A9E8MNZ7_9MICO</name>
<keyword evidence="3" id="KW-1185">Reference proteome</keyword>
<dbReference type="Gene3D" id="3.40.710.10">
    <property type="entry name" value="DD-peptidase/beta-lactamase superfamily"/>
    <property type="match status" value="1"/>
</dbReference>
<reference evidence="2" key="1">
    <citation type="submission" date="2022-11" db="EMBL/GenBank/DDBJ databases">
        <title>Description of Microcella daejonensis nov. sp, isolated from riverside soil.</title>
        <authorList>
            <person name="Molina K.M."/>
            <person name="Kim S.B."/>
        </authorList>
    </citation>
    <scope>NUCLEOTIDE SEQUENCE</scope>
    <source>
        <strain evidence="2">MMS21-STM12</strain>
    </source>
</reference>
<accession>A0A9E8MNZ7</accession>
<evidence type="ECO:0000259" key="1">
    <source>
        <dbReference type="Pfam" id="PF00144"/>
    </source>
</evidence>
<feature type="domain" description="Beta-lactamase-related" evidence="1">
    <location>
        <begin position="12"/>
        <end position="303"/>
    </location>
</feature>
<dbReference type="InterPro" id="IPR001466">
    <property type="entry name" value="Beta-lactam-related"/>
</dbReference>
<dbReference type="EMBL" id="CP113089">
    <property type="protein sequence ID" value="WAB82442.1"/>
    <property type="molecule type" value="Genomic_DNA"/>
</dbReference>
<dbReference type="PANTHER" id="PTHR43283:SF3">
    <property type="entry name" value="BETA-LACTAMASE FAMILY PROTEIN (AFU_ORTHOLOGUE AFUA_5G07500)"/>
    <property type="match status" value="1"/>
</dbReference>
<organism evidence="2 3">
    <name type="scientific">Microcella daejeonensis</name>
    <dbReference type="NCBI Taxonomy" id="2994971"/>
    <lineage>
        <taxon>Bacteria</taxon>
        <taxon>Bacillati</taxon>
        <taxon>Actinomycetota</taxon>
        <taxon>Actinomycetes</taxon>
        <taxon>Micrococcales</taxon>
        <taxon>Microbacteriaceae</taxon>
        <taxon>Microcella</taxon>
    </lineage>
</organism>
<gene>
    <name evidence="2" type="ORF">OVN18_05430</name>
</gene>
<dbReference type="InterPro" id="IPR012338">
    <property type="entry name" value="Beta-lactam/transpept-like"/>
</dbReference>
<dbReference type="PANTHER" id="PTHR43283">
    <property type="entry name" value="BETA-LACTAMASE-RELATED"/>
    <property type="match status" value="1"/>
</dbReference>
<evidence type="ECO:0000313" key="3">
    <source>
        <dbReference type="Proteomes" id="UP001164706"/>
    </source>
</evidence>
<protein>
    <submittedName>
        <fullName evidence="2">Serine hydrolase</fullName>
    </submittedName>
</protein>
<dbReference type="InterPro" id="IPR050789">
    <property type="entry name" value="Diverse_Enzym_Activities"/>
</dbReference>
<proteinExistence type="predicted"/>
<dbReference type="SUPFAM" id="SSF56601">
    <property type="entry name" value="beta-lactamase/transpeptidase-like"/>
    <property type="match status" value="1"/>
</dbReference>
<dbReference type="Pfam" id="PF00144">
    <property type="entry name" value="Beta-lactamase"/>
    <property type="match status" value="1"/>
</dbReference>
<dbReference type="GO" id="GO:0016787">
    <property type="term" value="F:hydrolase activity"/>
    <property type="evidence" value="ECO:0007669"/>
    <property type="project" value="UniProtKB-KW"/>
</dbReference>